<dbReference type="CDD" id="cd00077">
    <property type="entry name" value="HDc"/>
    <property type="match status" value="1"/>
</dbReference>
<dbReference type="InterPro" id="IPR006674">
    <property type="entry name" value="HD_domain"/>
</dbReference>
<dbReference type="InterPro" id="IPR006675">
    <property type="entry name" value="HDIG_dom"/>
</dbReference>
<evidence type="ECO:0000256" key="1">
    <source>
        <dbReference type="ARBA" id="ARBA00012506"/>
    </source>
</evidence>
<sequence>MDSRVIEIRKHLKKKLDPMRFEHTLGVSYTCQALAMRYGYDLDKAELAGLLHDCAKRYDRPTMLEKCISRGIPVSESEERDPSLLHAKLGAWMAREKYGVDDEEILSAIACHTTGKTDMGMLDKILYVADYIEPRRYKAADLPRMRKLAFEDLDRACLAIMESILRYLGTLDCPIDPLTIAACNHMRAVAARSREQAAAGNGEIGPEKIKEENTVESVKRNGKTRSRSAGREKGRRYKNY</sequence>
<evidence type="ECO:0000256" key="4">
    <source>
        <dbReference type="ARBA" id="ARBA00022801"/>
    </source>
</evidence>
<proteinExistence type="predicted"/>
<feature type="domain" description="HD" evidence="8">
    <location>
        <begin position="20"/>
        <end position="135"/>
    </location>
</feature>
<dbReference type="InterPro" id="IPR051094">
    <property type="entry name" value="Diverse_Catalytic_Enzymes"/>
</dbReference>
<evidence type="ECO:0000256" key="7">
    <source>
        <dbReference type="SAM" id="MobiDB-lite"/>
    </source>
</evidence>
<keyword evidence="10" id="KW-1185">Reference proteome</keyword>
<protein>
    <recommendedName>
        <fullName evidence="1">bis(5'-nucleosyl)-tetraphosphatase (symmetrical)</fullName>
        <ecNumber evidence="1">3.6.1.41</ecNumber>
    </recommendedName>
</protein>
<dbReference type="PANTHER" id="PTHR35795:SF1">
    <property type="entry name" value="BIS(5'-NUCLEOSYL)-TETRAPHOSPHATASE, SYMMETRICAL"/>
    <property type="match status" value="1"/>
</dbReference>
<reference evidence="9 10" key="1">
    <citation type="submission" date="2020-08" db="EMBL/GenBank/DDBJ databases">
        <title>Genome public.</title>
        <authorList>
            <person name="Liu C."/>
            <person name="Sun Q."/>
        </authorList>
    </citation>
    <scope>NUCLEOTIDE SEQUENCE [LARGE SCALE GENOMIC DNA]</scope>
    <source>
        <strain evidence="9 10">BX10</strain>
    </source>
</reference>
<dbReference type="InterPro" id="IPR003607">
    <property type="entry name" value="HD/PDEase_dom"/>
</dbReference>
<keyword evidence="4 9" id="KW-0378">Hydrolase</keyword>
<evidence type="ECO:0000256" key="6">
    <source>
        <dbReference type="ARBA" id="ARBA00049417"/>
    </source>
</evidence>
<dbReference type="PROSITE" id="PS51831">
    <property type="entry name" value="HD"/>
    <property type="match status" value="1"/>
</dbReference>
<feature type="region of interest" description="Disordered" evidence="7">
    <location>
        <begin position="199"/>
        <end position="240"/>
    </location>
</feature>
<comment type="catalytic activity">
    <reaction evidence="6">
        <text>P(1),P(4)-bis(5'-adenosyl) tetraphosphate + H2O = 2 ADP + 2 H(+)</text>
        <dbReference type="Rhea" id="RHEA:24252"/>
        <dbReference type="ChEBI" id="CHEBI:15377"/>
        <dbReference type="ChEBI" id="CHEBI:15378"/>
        <dbReference type="ChEBI" id="CHEBI:58141"/>
        <dbReference type="ChEBI" id="CHEBI:456216"/>
        <dbReference type="EC" id="3.6.1.41"/>
    </reaction>
</comment>
<keyword evidence="5" id="KW-0408">Iron</keyword>
<evidence type="ECO:0000313" key="10">
    <source>
        <dbReference type="Proteomes" id="UP000647491"/>
    </source>
</evidence>
<dbReference type="InterPro" id="IPR005249">
    <property type="entry name" value="YqeK"/>
</dbReference>
<evidence type="ECO:0000256" key="3">
    <source>
        <dbReference type="ARBA" id="ARBA00022741"/>
    </source>
</evidence>
<comment type="caution">
    <text evidence="9">The sequence shown here is derived from an EMBL/GenBank/DDBJ whole genome shotgun (WGS) entry which is preliminary data.</text>
</comment>
<dbReference type="Gene3D" id="1.10.3210.10">
    <property type="entry name" value="Hypothetical protein af1432"/>
    <property type="match status" value="1"/>
</dbReference>
<gene>
    <name evidence="9" type="primary">yqeK</name>
    <name evidence="9" type="ORF">H8708_10930</name>
</gene>
<evidence type="ECO:0000259" key="8">
    <source>
        <dbReference type="PROSITE" id="PS51831"/>
    </source>
</evidence>
<organism evidence="9 10">
    <name type="scientific">Enterocloster hominis</name>
    <name type="common">ex Liu et al. 2021</name>
    <dbReference type="NCBI Taxonomy" id="2763663"/>
    <lineage>
        <taxon>Bacteria</taxon>
        <taxon>Bacillati</taxon>
        <taxon>Bacillota</taxon>
        <taxon>Clostridia</taxon>
        <taxon>Lachnospirales</taxon>
        <taxon>Lachnospiraceae</taxon>
        <taxon>Enterocloster</taxon>
    </lineage>
</organism>
<keyword evidence="2" id="KW-0479">Metal-binding</keyword>
<feature type="compositionally biased region" description="Basic residues" evidence="7">
    <location>
        <begin position="220"/>
        <end position="240"/>
    </location>
</feature>
<accession>A0ABR7NUD4</accession>
<dbReference type="NCBIfam" id="TIGR00488">
    <property type="entry name" value="bis(5'-nucleosyl)-tetraphosphatase (symmetrical) YqeK"/>
    <property type="match status" value="1"/>
</dbReference>
<dbReference type="SMART" id="SM00471">
    <property type="entry name" value="HDc"/>
    <property type="match status" value="1"/>
</dbReference>
<keyword evidence="3" id="KW-0547">Nucleotide-binding</keyword>
<dbReference type="EC" id="3.6.1.41" evidence="1"/>
<name>A0ABR7NUD4_9FIRM</name>
<dbReference type="Proteomes" id="UP000647491">
    <property type="component" value="Unassembled WGS sequence"/>
</dbReference>
<dbReference type="EMBL" id="JACRTJ010000024">
    <property type="protein sequence ID" value="MBC8599733.1"/>
    <property type="molecule type" value="Genomic_DNA"/>
</dbReference>
<dbReference type="NCBIfam" id="TIGR00277">
    <property type="entry name" value="HDIG"/>
    <property type="match status" value="1"/>
</dbReference>
<dbReference type="GO" id="GO:0008803">
    <property type="term" value="F:bis(5'-nucleosyl)-tetraphosphatase (symmetrical) activity"/>
    <property type="evidence" value="ECO:0007669"/>
    <property type="project" value="UniProtKB-EC"/>
</dbReference>
<feature type="compositionally biased region" description="Basic and acidic residues" evidence="7">
    <location>
        <begin position="205"/>
        <end position="219"/>
    </location>
</feature>
<evidence type="ECO:0000256" key="5">
    <source>
        <dbReference type="ARBA" id="ARBA00023004"/>
    </source>
</evidence>
<dbReference type="Pfam" id="PF01966">
    <property type="entry name" value="HD"/>
    <property type="match status" value="1"/>
</dbReference>
<dbReference type="SUPFAM" id="SSF109604">
    <property type="entry name" value="HD-domain/PDEase-like"/>
    <property type="match status" value="1"/>
</dbReference>
<dbReference type="PANTHER" id="PTHR35795">
    <property type="entry name" value="SLR1885 PROTEIN"/>
    <property type="match status" value="1"/>
</dbReference>
<evidence type="ECO:0000313" key="9">
    <source>
        <dbReference type="EMBL" id="MBC8599733.1"/>
    </source>
</evidence>
<evidence type="ECO:0000256" key="2">
    <source>
        <dbReference type="ARBA" id="ARBA00022723"/>
    </source>
</evidence>